<dbReference type="EMBL" id="CAMXCT010004535">
    <property type="protein sequence ID" value="CAI4009469.1"/>
    <property type="molecule type" value="Genomic_DNA"/>
</dbReference>
<evidence type="ECO:0000313" key="2">
    <source>
        <dbReference type="EMBL" id="CAI4009469.1"/>
    </source>
</evidence>
<keyword evidence="1" id="KW-0812">Transmembrane</keyword>
<evidence type="ECO:0000256" key="1">
    <source>
        <dbReference type="SAM" id="Phobius"/>
    </source>
</evidence>
<feature type="transmembrane region" description="Helical" evidence="1">
    <location>
        <begin position="59"/>
        <end position="81"/>
    </location>
</feature>
<dbReference type="AlphaFoldDB" id="A0A9P1DIA7"/>
<reference evidence="3 4" key="2">
    <citation type="submission" date="2024-05" db="EMBL/GenBank/DDBJ databases">
        <authorList>
            <person name="Chen Y."/>
            <person name="Shah S."/>
            <person name="Dougan E. K."/>
            <person name="Thang M."/>
            <person name="Chan C."/>
        </authorList>
    </citation>
    <scope>NUCLEOTIDE SEQUENCE [LARGE SCALE GENOMIC DNA]</scope>
</reference>
<dbReference type="EMBL" id="CAMXCT030004535">
    <property type="protein sequence ID" value="CAL4796781.1"/>
    <property type="molecule type" value="Genomic_DNA"/>
</dbReference>
<proteinExistence type="predicted"/>
<name>A0A9P1DIA7_9DINO</name>
<gene>
    <name evidence="2" type="ORF">C1SCF055_LOCUS34826</name>
</gene>
<dbReference type="EMBL" id="CAMXCT020004535">
    <property type="protein sequence ID" value="CAL1162844.1"/>
    <property type="molecule type" value="Genomic_DNA"/>
</dbReference>
<keyword evidence="1" id="KW-1133">Transmembrane helix</keyword>
<evidence type="ECO:0000313" key="4">
    <source>
        <dbReference type="Proteomes" id="UP001152797"/>
    </source>
</evidence>
<feature type="transmembrane region" description="Helical" evidence="1">
    <location>
        <begin position="16"/>
        <end position="39"/>
    </location>
</feature>
<accession>A0A9P1DIA7</accession>
<comment type="caution">
    <text evidence="2">The sequence shown here is derived from an EMBL/GenBank/DDBJ whole genome shotgun (WGS) entry which is preliminary data.</text>
</comment>
<sequence length="276" mass="28971">MVLCLHNRTVLERFRVLCTICLVFDGIFALIFALSGLNASAYSAETLCYEENGYSWHNILALSFIISAVFAAWGVLLHGAVVISGEGAPMKAAQLVGVSRYGHILVAWTFIAAVLEAIAARQQPIECSSQTTAVLAEPAMGDGTGGLHSDQLHVNAVWQMLSTIMWLVWVVTAVAAAMSSKRSLQVLEEQQASRQDTEAQMVGVPVQDELPSGTVVGIATPSIQGNGADGAGFQPTGPTFQGMPVAGAVADGVCQGMPVRDEAGNVSRPAGSTKQV</sequence>
<feature type="transmembrane region" description="Helical" evidence="1">
    <location>
        <begin position="156"/>
        <end position="178"/>
    </location>
</feature>
<evidence type="ECO:0008006" key="5">
    <source>
        <dbReference type="Google" id="ProtNLM"/>
    </source>
</evidence>
<keyword evidence="1" id="KW-0472">Membrane</keyword>
<dbReference type="Proteomes" id="UP001152797">
    <property type="component" value="Unassembled WGS sequence"/>
</dbReference>
<keyword evidence="4" id="KW-1185">Reference proteome</keyword>
<feature type="transmembrane region" description="Helical" evidence="1">
    <location>
        <begin position="101"/>
        <end position="120"/>
    </location>
</feature>
<reference evidence="2" key="1">
    <citation type="submission" date="2022-10" db="EMBL/GenBank/DDBJ databases">
        <authorList>
            <person name="Chen Y."/>
            <person name="Dougan E. K."/>
            <person name="Chan C."/>
            <person name="Rhodes N."/>
            <person name="Thang M."/>
        </authorList>
    </citation>
    <scope>NUCLEOTIDE SEQUENCE</scope>
</reference>
<dbReference type="OrthoDB" id="425201at2759"/>
<protein>
    <recommendedName>
        <fullName evidence="5">Transmembrane protein</fullName>
    </recommendedName>
</protein>
<organism evidence="2">
    <name type="scientific">Cladocopium goreaui</name>
    <dbReference type="NCBI Taxonomy" id="2562237"/>
    <lineage>
        <taxon>Eukaryota</taxon>
        <taxon>Sar</taxon>
        <taxon>Alveolata</taxon>
        <taxon>Dinophyceae</taxon>
        <taxon>Suessiales</taxon>
        <taxon>Symbiodiniaceae</taxon>
        <taxon>Cladocopium</taxon>
    </lineage>
</organism>
<evidence type="ECO:0000313" key="3">
    <source>
        <dbReference type="EMBL" id="CAL4796781.1"/>
    </source>
</evidence>